<dbReference type="CDD" id="cd08374">
    <property type="entry name" value="C2F_Ferlin"/>
    <property type="match status" value="1"/>
</dbReference>
<dbReference type="GO" id="GO:0061025">
    <property type="term" value="P:membrane fusion"/>
    <property type="evidence" value="ECO:0007669"/>
    <property type="project" value="TreeGrafter"/>
</dbReference>
<dbReference type="InterPro" id="IPR000008">
    <property type="entry name" value="C2_dom"/>
</dbReference>
<dbReference type="PANTHER" id="PTHR12546:SF33">
    <property type="entry name" value="SPERM VESICLE FUSION PROTEIN FER-1"/>
    <property type="match status" value="1"/>
</dbReference>
<dbReference type="WBParaSite" id="OFLC_0000814901-mRNA-1">
    <property type="protein sequence ID" value="OFLC_0000814901-mRNA-1"/>
    <property type="gene ID" value="OFLC_0000814901"/>
</dbReference>
<evidence type="ECO:0000313" key="9">
    <source>
        <dbReference type="WBParaSite" id="OFLC_0000814901-mRNA-1"/>
    </source>
</evidence>
<dbReference type="InterPro" id="IPR037721">
    <property type="entry name" value="Ferlin"/>
</dbReference>
<evidence type="ECO:0000256" key="4">
    <source>
        <dbReference type="ARBA" id="ARBA00022989"/>
    </source>
</evidence>
<sequence length="280" mass="32631">MNYPAPEVVMKENDVGIVIAGVTIWLSDIEKVPLNHAEIILGRPLQRIALYILIKALPEHVETRPLYSVINPDSECGKLEMFVDLFPHSLGSIPPPLNISPRRPYKFQLRVAVWSVRNVILTKRTMGRPAADIYLKVFLNGSEKEEKTDVHYQSLDGYGSFNWRFVFDFDFDIWEKKIAWYRKKRRFSKKSLLLTDPILFVQIWDNNKFRKDDYIGQLALDLLSFDEAQMDADEMYNVDYARENRNCCACCTCCAKCCSYFCGRKKFERKKKIIPLPRAP</sequence>
<proteinExistence type="predicted"/>
<dbReference type="PROSITE" id="PS50004">
    <property type="entry name" value="C2"/>
    <property type="match status" value="1"/>
</dbReference>
<dbReference type="PANTHER" id="PTHR12546">
    <property type="entry name" value="FER-1-LIKE"/>
    <property type="match status" value="1"/>
</dbReference>
<dbReference type="Pfam" id="PF00168">
    <property type="entry name" value="C2"/>
    <property type="match status" value="1"/>
</dbReference>
<dbReference type="Gene3D" id="2.60.40.150">
    <property type="entry name" value="C2 domain"/>
    <property type="match status" value="1"/>
</dbReference>
<keyword evidence="5" id="KW-0472">Membrane</keyword>
<keyword evidence="2" id="KW-0812">Transmembrane</keyword>
<dbReference type="EMBL" id="UZAJ01008992">
    <property type="protein sequence ID" value="VDO54255.1"/>
    <property type="molecule type" value="Genomic_DNA"/>
</dbReference>
<protein>
    <submittedName>
        <fullName evidence="9">C2 domain-containing protein</fullName>
    </submittedName>
</protein>
<evidence type="ECO:0000313" key="7">
    <source>
        <dbReference type="EMBL" id="VDO54255.1"/>
    </source>
</evidence>
<evidence type="ECO:0000256" key="2">
    <source>
        <dbReference type="ARBA" id="ARBA00022692"/>
    </source>
</evidence>
<evidence type="ECO:0000256" key="1">
    <source>
        <dbReference type="ARBA" id="ARBA00004167"/>
    </source>
</evidence>
<dbReference type="Proteomes" id="UP000267606">
    <property type="component" value="Unassembled WGS sequence"/>
</dbReference>
<evidence type="ECO:0000313" key="8">
    <source>
        <dbReference type="Proteomes" id="UP000267606"/>
    </source>
</evidence>
<dbReference type="GO" id="GO:0016020">
    <property type="term" value="C:membrane"/>
    <property type="evidence" value="ECO:0007669"/>
    <property type="project" value="UniProtKB-SubCell"/>
</dbReference>
<gene>
    <name evidence="7" type="ORF">OFLC_LOCUS8150</name>
</gene>
<dbReference type="AlphaFoldDB" id="A0A183HKY8"/>
<evidence type="ECO:0000259" key="6">
    <source>
        <dbReference type="PROSITE" id="PS50004"/>
    </source>
</evidence>
<evidence type="ECO:0000256" key="5">
    <source>
        <dbReference type="ARBA" id="ARBA00023136"/>
    </source>
</evidence>
<comment type="subcellular location">
    <subcellularLocation>
        <location evidence="1">Membrane</location>
        <topology evidence="1">Single-pass membrane protein</topology>
    </subcellularLocation>
</comment>
<organism evidence="9">
    <name type="scientific">Onchocerca flexuosa</name>
    <dbReference type="NCBI Taxonomy" id="387005"/>
    <lineage>
        <taxon>Eukaryota</taxon>
        <taxon>Metazoa</taxon>
        <taxon>Ecdysozoa</taxon>
        <taxon>Nematoda</taxon>
        <taxon>Chromadorea</taxon>
        <taxon>Rhabditida</taxon>
        <taxon>Spirurina</taxon>
        <taxon>Spiruromorpha</taxon>
        <taxon>Filarioidea</taxon>
        <taxon>Onchocercidae</taxon>
        <taxon>Onchocerca</taxon>
    </lineage>
</organism>
<dbReference type="STRING" id="387005.A0A183HKY8"/>
<name>A0A183HKY8_9BILA</name>
<dbReference type="InterPro" id="IPR037725">
    <property type="entry name" value="C2F_Ferlin"/>
</dbReference>
<dbReference type="InterPro" id="IPR035892">
    <property type="entry name" value="C2_domain_sf"/>
</dbReference>
<keyword evidence="8" id="KW-1185">Reference proteome</keyword>
<keyword evidence="3" id="KW-0677">Repeat</keyword>
<dbReference type="SUPFAM" id="SSF49562">
    <property type="entry name" value="C2 domain (Calcium/lipid-binding domain, CaLB)"/>
    <property type="match status" value="1"/>
</dbReference>
<reference evidence="7 8" key="2">
    <citation type="submission" date="2018-11" db="EMBL/GenBank/DDBJ databases">
        <authorList>
            <consortium name="Pathogen Informatics"/>
        </authorList>
    </citation>
    <scope>NUCLEOTIDE SEQUENCE [LARGE SCALE GENOMIC DNA]</scope>
</reference>
<feature type="domain" description="C2" evidence="6">
    <location>
        <begin position="89"/>
        <end position="236"/>
    </location>
</feature>
<keyword evidence="4" id="KW-1133">Transmembrane helix</keyword>
<accession>A0A183HKY8</accession>
<evidence type="ECO:0000256" key="3">
    <source>
        <dbReference type="ARBA" id="ARBA00022737"/>
    </source>
</evidence>
<reference evidence="9" key="1">
    <citation type="submission" date="2016-06" db="UniProtKB">
        <authorList>
            <consortium name="WormBaseParasite"/>
        </authorList>
    </citation>
    <scope>IDENTIFICATION</scope>
</reference>
<dbReference type="GO" id="GO:0007009">
    <property type="term" value="P:plasma membrane organization"/>
    <property type="evidence" value="ECO:0007669"/>
    <property type="project" value="TreeGrafter"/>
</dbReference>